<organism evidence="5 6">
    <name type="scientific">Novipirellula rosea</name>
    <dbReference type="NCBI Taxonomy" id="1031540"/>
    <lineage>
        <taxon>Bacteria</taxon>
        <taxon>Pseudomonadati</taxon>
        <taxon>Planctomycetota</taxon>
        <taxon>Planctomycetia</taxon>
        <taxon>Pirellulales</taxon>
        <taxon>Pirellulaceae</taxon>
        <taxon>Novipirellula</taxon>
    </lineage>
</organism>
<dbReference type="Pfam" id="PF02894">
    <property type="entry name" value="GFO_IDH_MocA_C"/>
    <property type="match status" value="1"/>
</dbReference>
<proteinExistence type="inferred from homology"/>
<dbReference type="PANTHER" id="PTHR43708:SF5">
    <property type="entry name" value="CONSERVED EXPRESSED OXIDOREDUCTASE (EUROFUNG)-RELATED"/>
    <property type="match status" value="1"/>
</dbReference>
<evidence type="ECO:0000259" key="3">
    <source>
        <dbReference type="Pfam" id="PF01408"/>
    </source>
</evidence>
<dbReference type="InterPro" id="IPR051317">
    <property type="entry name" value="Gfo/Idh/MocA_oxidoreduct"/>
</dbReference>
<evidence type="ECO:0000259" key="4">
    <source>
        <dbReference type="Pfam" id="PF02894"/>
    </source>
</evidence>
<dbReference type="Proteomes" id="UP001500840">
    <property type="component" value="Unassembled WGS sequence"/>
</dbReference>
<dbReference type="Gene3D" id="3.30.360.10">
    <property type="entry name" value="Dihydrodipicolinate Reductase, domain 2"/>
    <property type="match status" value="1"/>
</dbReference>
<name>A0ABP8N5V4_9BACT</name>
<comment type="caution">
    <text evidence="5">The sequence shown here is derived from an EMBL/GenBank/DDBJ whole genome shotgun (WGS) entry which is preliminary data.</text>
</comment>
<evidence type="ECO:0000256" key="1">
    <source>
        <dbReference type="ARBA" id="ARBA00010928"/>
    </source>
</evidence>
<keyword evidence="2" id="KW-0560">Oxidoreductase</keyword>
<comment type="similarity">
    <text evidence="1">Belongs to the Gfo/Idh/MocA family.</text>
</comment>
<dbReference type="Gene3D" id="3.40.50.720">
    <property type="entry name" value="NAD(P)-binding Rossmann-like Domain"/>
    <property type="match status" value="1"/>
</dbReference>
<dbReference type="PANTHER" id="PTHR43708">
    <property type="entry name" value="CONSERVED EXPRESSED OXIDOREDUCTASE (EUROFUNG)"/>
    <property type="match status" value="1"/>
</dbReference>
<keyword evidence="6" id="KW-1185">Reference proteome</keyword>
<dbReference type="InterPro" id="IPR000683">
    <property type="entry name" value="Gfo/Idh/MocA-like_OxRdtase_N"/>
</dbReference>
<gene>
    <name evidence="5" type="ORF">GCM10023156_40630</name>
</gene>
<dbReference type="SUPFAM" id="SSF55347">
    <property type="entry name" value="Glyceraldehyde-3-phosphate dehydrogenase-like, C-terminal domain"/>
    <property type="match status" value="1"/>
</dbReference>
<dbReference type="EMBL" id="BAABGA010000049">
    <property type="protein sequence ID" value="GAA4460118.1"/>
    <property type="molecule type" value="Genomic_DNA"/>
</dbReference>
<dbReference type="SUPFAM" id="SSF51735">
    <property type="entry name" value="NAD(P)-binding Rossmann-fold domains"/>
    <property type="match status" value="1"/>
</dbReference>
<protein>
    <submittedName>
        <fullName evidence="5">Gfo/Idh/MocA family oxidoreductase</fullName>
    </submittedName>
</protein>
<feature type="domain" description="Gfo/Idh/MocA-like oxidoreductase N-terminal" evidence="3">
    <location>
        <begin position="47"/>
        <end position="165"/>
    </location>
</feature>
<evidence type="ECO:0000313" key="6">
    <source>
        <dbReference type="Proteomes" id="UP001500840"/>
    </source>
</evidence>
<reference evidence="6" key="1">
    <citation type="journal article" date="2019" name="Int. J. Syst. Evol. Microbiol.">
        <title>The Global Catalogue of Microorganisms (GCM) 10K type strain sequencing project: providing services to taxonomists for standard genome sequencing and annotation.</title>
        <authorList>
            <consortium name="The Broad Institute Genomics Platform"/>
            <consortium name="The Broad Institute Genome Sequencing Center for Infectious Disease"/>
            <person name="Wu L."/>
            <person name="Ma J."/>
        </authorList>
    </citation>
    <scope>NUCLEOTIDE SEQUENCE [LARGE SCALE GENOMIC DNA]</scope>
    <source>
        <strain evidence="6">JCM 17759</strain>
    </source>
</reference>
<evidence type="ECO:0000313" key="5">
    <source>
        <dbReference type="EMBL" id="GAA4460118.1"/>
    </source>
</evidence>
<sequence length="388" mass="44044">MIAPQSLRFDRGAIHEIKKTLLKKKTMPTPDDLNYLPTMPTRRDVPIGCIGSGFIMADCHLVAYRQAGFHPVAISSRRLDRAQQVADQHQIESAYDCYQRMLEDTRIEVVDIAVPPDVQLDIVRDVVRHPHIRGILAQKPLAGNYADSQRIVQLCADAGITLCVNQNMRYDQSVRACKSVIDRGMMGEPVLATIEMRAIPHWMPWQSRQGWMTCRIMSIHHLDTMRYWFGEPERVFASFRTDPRTEFPHQDGIGLYILEYASGLRCMICDDVWAGPSREGAAEDIGIRWRVEGTEGMARGTIGWPRYPERAPSTIDYTTTKSNQWHRPRWNEVWFPDAFAGPMAELLVALESGCEPAMNGVDNLRTMALVDVCYQSAAEHRAISLLTT</sequence>
<feature type="domain" description="Gfo/Idh/MocA-like oxidoreductase C-terminal" evidence="4">
    <location>
        <begin position="178"/>
        <end position="384"/>
    </location>
</feature>
<accession>A0ABP8N5V4</accession>
<dbReference type="Pfam" id="PF01408">
    <property type="entry name" value="GFO_IDH_MocA"/>
    <property type="match status" value="1"/>
</dbReference>
<evidence type="ECO:0000256" key="2">
    <source>
        <dbReference type="ARBA" id="ARBA00023002"/>
    </source>
</evidence>
<dbReference type="InterPro" id="IPR004104">
    <property type="entry name" value="Gfo/Idh/MocA-like_OxRdtase_C"/>
</dbReference>
<dbReference type="InterPro" id="IPR036291">
    <property type="entry name" value="NAD(P)-bd_dom_sf"/>
</dbReference>